<evidence type="ECO:0000313" key="3">
    <source>
        <dbReference type="Proteomes" id="UP000634136"/>
    </source>
</evidence>
<dbReference type="PANTHER" id="PTHR37610">
    <property type="entry name" value="CCHC-TYPE DOMAIN-CONTAINING PROTEIN"/>
    <property type="match status" value="1"/>
</dbReference>
<dbReference type="Pfam" id="PF14244">
    <property type="entry name" value="Retrotran_gag_3"/>
    <property type="match status" value="1"/>
</dbReference>
<dbReference type="Proteomes" id="UP000634136">
    <property type="component" value="Unassembled WGS sequence"/>
</dbReference>
<evidence type="ECO:0000313" key="2">
    <source>
        <dbReference type="EMBL" id="KAF7827438.1"/>
    </source>
</evidence>
<reference evidence="2" key="1">
    <citation type="submission" date="2020-09" db="EMBL/GenBank/DDBJ databases">
        <title>Genome-Enabled Discovery of Anthraquinone Biosynthesis in Senna tora.</title>
        <authorList>
            <person name="Kang S.-H."/>
            <person name="Pandey R.P."/>
            <person name="Lee C.-M."/>
            <person name="Sim J.-S."/>
            <person name="Jeong J.-T."/>
            <person name="Choi B.-S."/>
            <person name="Jung M."/>
            <person name="Ginzburg D."/>
            <person name="Zhao K."/>
            <person name="Won S.Y."/>
            <person name="Oh T.-J."/>
            <person name="Yu Y."/>
            <person name="Kim N.-H."/>
            <person name="Lee O.R."/>
            <person name="Lee T.-H."/>
            <person name="Bashyal P."/>
            <person name="Kim T.-S."/>
            <person name="Lee W.-H."/>
            <person name="Kawkins C."/>
            <person name="Kim C.-K."/>
            <person name="Kim J.S."/>
            <person name="Ahn B.O."/>
            <person name="Rhee S.Y."/>
            <person name="Sohng J.K."/>
        </authorList>
    </citation>
    <scope>NUCLEOTIDE SEQUENCE</scope>
    <source>
        <tissue evidence="2">Leaf</tissue>
    </source>
</reference>
<protein>
    <recommendedName>
        <fullName evidence="1">Retrotransposon Copia-like N-terminal domain-containing protein</fullName>
    </recommendedName>
</protein>
<organism evidence="2 3">
    <name type="scientific">Senna tora</name>
    <dbReference type="NCBI Taxonomy" id="362788"/>
    <lineage>
        <taxon>Eukaryota</taxon>
        <taxon>Viridiplantae</taxon>
        <taxon>Streptophyta</taxon>
        <taxon>Embryophyta</taxon>
        <taxon>Tracheophyta</taxon>
        <taxon>Spermatophyta</taxon>
        <taxon>Magnoliopsida</taxon>
        <taxon>eudicotyledons</taxon>
        <taxon>Gunneridae</taxon>
        <taxon>Pentapetalae</taxon>
        <taxon>rosids</taxon>
        <taxon>fabids</taxon>
        <taxon>Fabales</taxon>
        <taxon>Fabaceae</taxon>
        <taxon>Caesalpinioideae</taxon>
        <taxon>Cassia clade</taxon>
        <taxon>Senna</taxon>
    </lineage>
</organism>
<dbReference type="AlphaFoldDB" id="A0A834TSB9"/>
<accession>A0A834TSB9</accession>
<dbReference type="OrthoDB" id="5544992at2759"/>
<name>A0A834TSB9_9FABA</name>
<dbReference type="InterPro" id="IPR029472">
    <property type="entry name" value="Copia-like_N"/>
</dbReference>
<gene>
    <name evidence="2" type="ORF">G2W53_018602</name>
</gene>
<feature type="domain" description="Retrotransposon Copia-like N-terminal" evidence="1">
    <location>
        <begin position="18"/>
        <end position="58"/>
    </location>
</feature>
<dbReference type="PANTHER" id="PTHR37610:SF40">
    <property type="entry name" value="OS01G0909600 PROTEIN"/>
    <property type="match status" value="1"/>
</dbReference>
<dbReference type="EMBL" id="JAAIUW010000006">
    <property type="protein sequence ID" value="KAF7827438.1"/>
    <property type="molecule type" value="Genomic_DNA"/>
</dbReference>
<keyword evidence="3" id="KW-1185">Reference proteome</keyword>
<proteinExistence type="predicted"/>
<evidence type="ECO:0000259" key="1">
    <source>
        <dbReference type="Pfam" id="PF14244"/>
    </source>
</evidence>
<sequence>MGDSSKSSKPDEGMFHLHSSDHPGMALTATVLDGRNYWAWSIGIKTALEAKDKSGFIDDISDSFVFCTSSKALWNTLEERYGVDNTPQLYHIQRHVSSMAQGADTVTVYFNKINRCWDEMGRLMPLPTCVCGKCTCNLKKKVADLDDTLKLM</sequence>
<comment type="caution">
    <text evidence="2">The sequence shown here is derived from an EMBL/GenBank/DDBJ whole genome shotgun (WGS) entry which is preliminary data.</text>
</comment>